<dbReference type="EMBL" id="CCND01000009">
    <property type="protein sequence ID" value="CDX53411.1"/>
    <property type="molecule type" value="Genomic_DNA"/>
</dbReference>
<proteinExistence type="predicted"/>
<evidence type="ECO:0000313" key="2">
    <source>
        <dbReference type="EMBL" id="CDX53411.1"/>
    </source>
</evidence>
<gene>
    <name evidence="2" type="ORF">MPL1032_170076</name>
</gene>
<evidence type="ECO:0000256" key="1">
    <source>
        <dbReference type="SAM" id="MobiDB-lite"/>
    </source>
</evidence>
<name>A0A0K2VTD0_MESPL</name>
<feature type="compositionally biased region" description="Basic and acidic residues" evidence="1">
    <location>
        <begin position="8"/>
        <end position="23"/>
    </location>
</feature>
<reference evidence="3" key="1">
    <citation type="submission" date="2014-08" db="EMBL/GenBank/DDBJ databases">
        <authorList>
            <person name="Edwards T."/>
        </authorList>
    </citation>
    <scope>NUCLEOTIDE SEQUENCE [LARGE SCALE GENOMIC DNA]</scope>
</reference>
<protein>
    <submittedName>
        <fullName evidence="2">Uncharacterized protein</fullName>
    </submittedName>
</protein>
<dbReference type="AlphaFoldDB" id="A0A0K2VTD0"/>
<evidence type="ECO:0000313" key="3">
    <source>
        <dbReference type="Proteomes" id="UP000182888"/>
    </source>
</evidence>
<sequence length="68" mass="7734">MVKQPGLDGRHRDEDGRISEKHGNTQIGTLREIYGDKFAEGRRSDMKLSTLLNETGAQSLSEYLKKNR</sequence>
<accession>A0A0K2VTD0</accession>
<feature type="region of interest" description="Disordered" evidence="1">
    <location>
        <begin position="1"/>
        <end position="25"/>
    </location>
</feature>
<organism evidence="2 3">
    <name type="scientific">Mesorhizobium plurifarium</name>
    <dbReference type="NCBI Taxonomy" id="69974"/>
    <lineage>
        <taxon>Bacteria</taxon>
        <taxon>Pseudomonadati</taxon>
        <taxon>Pseudomonadota</taxon>
        <taxon>Alphaproteobacteria</taxon>
        <taxon>Hyphomicrobiales</taxon>
        <taxon>Phyllobacteriaceae</taxon>
        <taxon>Mesorhizobium</taxon>
    </lineage>
</organism>
<dbReference type="Proteomes" id="UP000182888">
    <property type="component" value="Unassembled WGS sequence"/>
</dbReference>